<name>A0ABV8D0C9_9STRE</name>
<dbReference type="Proteomes" id="UP001595901">
    <property type="component" value="Unassembled WGS sequence"/>
</dbReference>
<proteinExistence type="predicted"/>
<reference evidence="3" key="1">
    <citation type="journal article" date="2019" name="Int. J. Syst. Evol. Microbiol.">
        <title>The Global Catalogue of Microorganisms (GCM) 10K type strain sequencing project: providing services to taxonomists for standard genome sequencing and annotation.</title>
        <authorList>
            <consortium name="The Broad Institute Genomics Platform"/>
            <consortium name="The Broad Institute Genome Sequencing Center for Infectious Disease"/>
            <person name="Wu L."/>
            <person name="Ma J."/>
        </authorList>
    </citation>
    <scope>NUCLEOTIDE SEQUENCE [LARGE SCALE GENOMIC DNA]</scope>
    <source>
        <strain evidence="3">CCUG 58728</strain>
    </source>
</reference>
<gene>
    <name evidence="2" type="ORF">ACFOSE_02995</name>
</gene>
<keyword evidence="1" id="KW-0812">Transmembrane</keyword>
<comment type="caution">
    <text evidence="2">The sequence shown here is derived from an EMBL/GenBank/DDBJ whole genome shotgun (WGS) entry which is preliminary data.</text>
</comment>
<dbReference type="RefSeq" id="WP_380430327.1">
    <property type="nucleotide sequence ID" value="NZ_JBHSAC010000026.1"/>
</dbReference>
<keyword evidence="1" id="KW-0472">Membrane</keyword>
<evidence type="ECO:0000256" key="1">
    <source>
        <dbReference type="SAM" id="Phobius"/>
    </source>
</evidence>
<dbReference type="EMBL" id="JBHSAC010000026">
    <property type="protein sequence ID" value="MFC3931761.1"/>
    <property type="molecule type" value="Genomic_DNA"/>
</dbReference>
<organism evidence="2 3">
    <name type="scientific">Streptococcus dentapri</name>
    <dbReference type="NCBI Taxonomy" id="573564"/>
    <lineage>
        <taxon>Bacteria</taxon>
        <taxon>Bacillati</taxon>
        <taxon>Bacillota</taxon>
        <taxon>Bacilli</taxon>
        <taxon>Lactobacillales</taxon>
        <taxon>Streptococcaceae</taxon>
        <taxon>Streptococcus</taxon>
    </lineage>
</organism>
<keyword evidence="3" id="KW-1185">Reference proteome</keyword>
<protein>
    <submittedName>
        <fullName evidence="2">Uncharacterized protein</fullName>
    </submittedName>
</protein>
<evidence type="ECO:0000313" key="3">
    <source>
        <dbReference type="Proteomes" id="UP001595901"/>
    </source>
</evidence>
<keyword evidence="1" id="KW-1133">Transmembrane helix</keyword>
<accession>A0ABV8D0C9</accession>
<feature type="transmembrane region" description="Helical" evidence="1">
    <location>
        <begin position="29"/>
        <end position="50"/>
    </location>
</feature>
<evidence type="ECO:0000313" key="2">
    <source>
        <dbReference type="EMBL" id="MFC3931761.1"/>
    </source>
</evidence>
<sequence>MIAVTLIATAVSAATVIYDYDVCLVKKKIFVHCLVMLVTVYPSLIISVWYDTTKVSGYIFAFLTFALWDSS</sequence>